<evidence type="ECO:0000313" key="3">
    <source>
        <dbReference type="EMBL" id="KAF9487132.1"/>
    </source>
</evidence>
<dbReference type="SUPFAM" id="SSF50978">
    <property type="entry name" value="WD40 repeat-like"/>
    <property type="match status" value="1"/>
</dbReference>
<feature type="compositionally biased region" description="Low complexity" evidence="1">
    <location>
        <begin position="351"/>
        <end position="364"/>
    </location>
</feature>
<name>A0A9P6D170_PLEER</name>
<feature type="region of interest" description="Disordered" evidence="1">
    <location>
        <begin position="477"/>
        <end position="505"/>
    </location>
</feature>
<reference evidence="3" key="1">
    <citation type="submission" date="2020-11" db="EMBL/GenBank/DDBJ databases">
        <authorList>
            <consortium name="DOE Joint Genome Institute"/>
            <person name="Ahrendt S."/>
            <person name="Riley R."/>
            <person name="Andreopoulos W."/>
            <person name="Labutti K."/>
            <person name="Pangilinan J."/>
            <person name="Ruiz-Duenas F.J."/>
            <person name="Barrasa J.M."/>
            <person name="Sanchez-Garcia M."/>
            <person name="Camarero S."/>
            <person name="Miyauchi S."/>
            <person name="Serrano A."/>
            <person name="Linde D."/>
            <person name="Babiker R."/>
            <person name="Drula E."/>
            <person name="Ayuso-Fernandez I."/>
            <person name="Pacheco R."/>
            <person name="Padilla G."/>
            <person name="Ferreira P."/>
            <person name="Barriuso J."/>
            <person name="Kellner H."/>
            <person name="Castanera R."/>
            <person name="Alfaro M."/>
            <person name="Ramirez L."/>
            <person name="Pisabarro A.G."/>
            <person name="Kuo A."/>
            <person name="Tritt A."/>
            <person name="Lipzen A."/>
            <person name="He G."/>
            <person name="Yan M."/>
            <person name="Ng V."/>
            <person name="Cullen D."/>
            <person name="Martin F."/>
            <person name="Rosso M.-N."/>
            <person name="Henrissat B."/>
            <person name="Hibbett D."/>
            <person name="Martinez A.T."/>
            <person name="Grigoriev I.V."/>
        </authorList>
    </citation>
    <scope>NUCLEOTIDE SEQUENCE</scope>
    <source>
        <strain evidence="3">ATCC 90797</strain>
    </source>
</reference>
<gene>
    <name evidence="3" type="ORF">BDN71DRAFT_1437068</name>
</gene>
<dbReference type="Proteomes" id="UP000807025">
    <property type="component" value="Unassembled WGS sequence"/>
</dbReference>
<keyword evidence="2" id="KW-0472">Membrane</keyword>
<feature type="region of interest" description="Disordered" evidence="1">
    <location>
        <begin position="271"/>
        <end position="364"/>
    </location>
</feature>
<keyword evidence="4" id="KW-1185">Reference proteome</keyword>
<keyword evidence="2" id="KW-0812">Transmembrane</keyword>
<feature type="transmembrane region" description="Helical" evidence="2">
    <location>
        <begin position="207"/>
        <end position="226"/>
    </location>
</feature>
<comment type="caution">
    <text evidence="3">The sequence shown here is derived from an EMBL/GenBank/DDBJ whole genome shotgun (WGS) entry which is preliminary data.</text>
</comment>
<feature type="compositionally biased region" description="Low complexity" evidence="1">
    <location>
        <begin position="283"/>
        <end position="304"/>
    </location>
</feature>
<evidence type="ECO:0000256" key="1">
    <source>
        <dbReference type="SAM" id="MobiDB-lite"/>
    </source>
</evidence>
<accession>A0A9P6D170</accession>
<keyword evidence="2" id="KW-1133">Transmembrane helix</keyword>
<evidence type="ECO:0000313" key="4">
    <source>
        <dbReference type="Proteomes" id="UP000807025"/>
    </source>
</evidence>
<sequence>MSANTYTFSASVSLLKISPPPHELLAVGDMKGVLMIHWLSRNLEIFCKKIVGHGCQLITIIALTWNPQHLNKLYVGFANRDDPSSFLTFEGPIHNLVITPSPSEAELFVVFGTSVVVVYEGTQAYLTIPIPLDSCPTRLIFDMLCIIVIFMVTEPGVSPAAIAYDLYSHEVHWTLFTSCDDMISTGGLLFANGISEMVMPSSRSRSIWMYSAIALLMAMGIIYFQANEGSAIAMSSLSTVISEISFTVVGSPEPPTLSPSVLSSLELPLPESPLSSLEERNPSSDTLSSSLISSPDPPSSSASDLPPPNSPALAPEPSSQVQGSPISIQSSDYQPKEPDSSPVHETESELGHSSPLSGSDSSIGLAAPVLDNPKYMQLPLAPSTDQHFGQVSPPCAHIVPSDHPANPVTINTPASAATVTIIHDVQIEKASVGSYGGLIFGIILEVTMTLISMAFHYNFAAVHDWFARDFSTTPQPSAAAQPISSTLNFKPTSSTSTTSAKVKNE</sequence>
<feature type="compositionally biased region" description="Polar residues" evidence="1">
    <location>
        <begin position="320"/>
        <end position="333"/>
    </location>
</feature>
<proteinExistence type="predicted"/>
<feature type="compositionally biased region" description="Polar residues" evidence="1">
    <location>
        <begin position="477"/>
        <end position="491"/>
    </location>
</feature>
<dbReference type="AlphaFoldDB" id="A0A9P6D170"/>
<dbReference type="EMBL" id="MU154813">
    <property type="protein sequence ID" value="KAF9487132.1"/>
    <property type="molecule type" value="Genomic_DNA"/>
</dbReference>
<feature type="compositionally biased region" description="Basic and acidic residues" evidence="1">
    <location>
        <begin position="334"/>
        <end position="350"/>
    </location>
</feature>
<organism evidence="3 4">
    <name type="scientific">Pleurotus eryngii</name>
    <name type="common">Boletus of the steppes</name>
    <dbReference type="NCBI Taxonomy" id="5323"/>
    <lineage>
        <taxon>Eukaryota</taxon>
        <taxon>Fungi</taxon>
        <taxon>Dikarya</taxon>
        <taxon>Basidiomycota</taxon>
        <taxon>Agaricomycotina</taxon>
        <taxon>Agaricomycetes</taxon>
        <taxon>Agaricomycetidae</taxon>
        <taxon>Agaricales</taxon>
        <taxon>Pleurotineae</taxon>
        <taxon>Pleurotaceae</taxon>
        <taxon>Pleurotus</taxon>
    </lineage>
</organism>
<evidence type="ECO:0000256" key="2">
    <source>
        <dbReference type="SAM" id="Phobius"/>
    </source>
</evidence>
<dbReference type="InterPro" id="IPR036322">
    <property type="entry name" value="WD40_repeat_dom_sf"/>
</dbReference>
<dbReference type="OrthoDB" id="3109416at2759"/>
<protein>
    <submittedName>
        <fullName evidence="3">Uncharacterized protein</fullName>
    </submittedName>
</protein>